<reference evidence="1 2" key="1">
    <citation type="journal article" date="2018" name="PLoS Pathog.">
        <title>Evolution of structural diversity of trichothecenes, a family of toxins produced by plant pathogenic and entomopathogenic fungi.</title>
        <authorList>
            <person name="Proctor R.H."/>
            <person name="McCormick S.P."/>
            <person name="Kim H.S."/>
            <person name="Cardoza R.E."/>
            <person name="Stanley A.M."/>
            <person name="Lindo L."/>
            <person name="Kelly A."/>
            <person name="Brown D.W."/>
            <person name="Lee T."/>
            <person name="Vaughan M.M."/>
            <person name="Alexander N.J."/>
            <person name="Busman M."/>
            <person name="Gutierrez S."/>
        </authorList>
    </citation>
    <scope>NUCLEOTIDE SEQUENCE [LARGE SCALE GENOMIC DNA]</scope>
    <source>
        <strain evidence="1 2">NRRL 3299</strain>
    </source>
</reference>
<dbReference type="Proteomes" id="UP000266152">
    <property type="component" value="Unassembled WGS sequence"/>
</dbReference>
<comment type="caution">
    <text evidence="1">The sequence shown here is derived from an EMBL/GenBank/DDBJ whole genome shotgun (WGS) entry which is preliminary data.</text>
</comment>
<name>A0A395S8M5_FUSSP</name>
<organism evidence="1 2">
    <name type="scientific">Fusarium sporotrichioides</name>
    <dbReference type="NCBI Taxonomy" id="5514"/>
    <lineage>
        <taxon>Eukaryota</taxon>
        <taxon>Fungi</taxon>
        <taxon>Dikarya</taxon>
        <taxon>Ascomycota</taxon>
        <taxon>Pezizomycotina</taxon>
        <taxon>Sordariomycetes</taxon>
        <taxon>Hypocreomycetidae</taxon>
        <taxon>Hypocreales</taxon>
        <taxon>Nectriaceae</taxon>
        <taxon>Fusarium</taxon>
    </lineage>
</organism>
<evidence type="ECO:0000313" key="2">
    <source>
        <dbReference type="Proteomes" id="UP000266152"/>
    </source>
</evidence>
<dbReference type="EMBL" id="PXOF01000067">
    <property type="protein sequence ID" value="RGP68680.1"/>
    <property type="molecule type" value="Genomic_DNA"/>
</dbReference>
<accession>A0A395S8M5</accession>
<evidence type="ECO:0000313" key="1">
    <source>
        <dbReference type="EMBL" id="RGP68680.1"/>
    </source>
</evidence>
<keyword evidence="2" id="KW-1185">Reference proteome</keyword>
<gene>
    <name evidence="1" type="ORF">FSPOR_5150</name>
</gene>
<protein>
    <submittedName>
        <fullName evidence="1">Uncharacterized protein</fullName>
    </submittedName>
</protein>
<dbReference type="AlphaFoldDB" id="A0A395S8M5"/>
<proteinExistence type="predicted"/>
<sequence>MAADPVVKFTVRPDGRIITHEPTLTLQYDKWAEEMQTLSIPGENLPRYAVKRVTKFGGARGHKFEVYSTTDRVQRIACIKHHSLPPRIQINMVRPDYKLKIKTIDSSRQYDAAGSLGRLYWKSTGTKACWKLKNNKGLVLLVTIDETRTSGILSIYEKNLEKEAIEELLAVGIAQIEDYNRISKSAGRAG</sequence>